<feature type="region of interest" description="Disordered" evidence="1">
    <location>
        <begin position="92"/>
        <end position="136"/>
    </location>
</feature>
<dbReference type="InterPro" id="IPR001846">
    <property type="entry name" value="VWF_type-D"/>
</dbReference>
<evidence type="ECO:0000313" key="3">
    <source>
        <dbReference type="EMBL" id="KAK2090009.1"/>
    </source>
</evidence>
<keyword evidence="4" id="KW-1185">Reference proteome</keyword>
<dbReference type="Proteomes" id="UP001266305">
    <property type="component" value="Unassembled WGS sequence"/>
</dbReference>
<reference evidence="3 4" key="1">
    <citation type="submission" date="2023-05" db="EMBL/GenBank/DDBJ databases">
        <title>B98-5 Cell Line De Novo Hybrid Assembly: An Optical Mapping Approach.</title>
        <authorList>
            <person name="Kananen K."/>
            <person name="Auerbach J.A."/>
            <person name="Kautto E."/>
            <person name="Blachly J.S."/>
        </authorList>
    </citation>
    <scope>NUCLEOTIDE SEQUENCE [LARGE SCALE GENOMIC DNA]</scope>
    <source>
        <strain evidence="3">B95-8</strain>
        <tissue evidence="3">Cell line</tissue>
    </source>
</reference>
<organism evidence="3 4">
    <name type="scientific">Saguinus oedipus</name>
    <name type="common">Cotton-top tamarin</name>
    <name type="synonym">Oedipomidas oedipus</name>
    <dbReference type="NCBI Taxonomy" id="9490"/>
    <lineage>
        <taxon>Eukaryota</taxon>
        <taxon>Metazoa</taxon>
        <taxon>Chordata</taxon>
        <taxon>Craniata</taxon>
        <taxon>Vertebrata</taxon>
        <taxon>Euteleostomi</taxon>
        <taxon>Mammalia</taxon>
        <taxon>Eutheria</taxon>
        <taxon>Euarchontoglires</taxon>
        <taxon>Primates</taxon>
        <taxon>Haplorrhini</taxon>
        <taxon>Platyrrhini</taxon>
        <taxon>Cebidae</taxon>
        <taxon>Callitrichinae</taxon>
        <taxon>Saguinus</taxon>
    </lineage>
</organism>
<dbReference type="InterPro" id="IPR051495">
    <property type="entry name" value="Epithelial_Barrier/Signaling"/>
</dbReference>
<feature type="compositionally biased region" description="Basic and acidic residues" evidence="1">
    <location>
        <begin position="92"/>
        <end position="111"/>
    </location>
</feature>
<dbReference type="EMBL" id="JASSZA010000017">
    <property type="protein sequence ID" value="KAK2090009.1"/>
    <property type="molecule type" value="Genomic_DNA"/>
</dbReference>
<accession>A0ABQ9TZQ3</accession>
<dbReference type="PANTHER" id="PTHR13802:SF52">
    <property type="entry name" value="MUCIN-4"/>
    <property type="match status" value="1"/>
</dbReference>
<comment type="caution">
    <text evidence="3">The sequence shown here is derived from an EMBL/GenBank/DDBJ whole genome shotgun (WGS) entry which is preliminary data.</text>
</comment>
<name>A0ABQ9TZQ3_SAGOE</name>
<evidence type="ECO:0000259" key="2">
    <source>
        <dbReference type="Pfam" id="PF00094"/>
    </source>
</evidence>
<gene>
    <name evidence="3" type="ORF">P7K49_031265</name>
</gene>
<dbReference type="PANTHER" id="PTHR13802">
    <property type="entry name" value="MUCIN 4-RELATED"/>
    <property type="match status" value="1"/>
</dbReference>
<protein>
    <recommendedName>
        <fullName evidence="2">VWFD domain-containing protein</fullName>
    </recommendedName>
</protein>
<proteinExistence type="predicted"/>
<dbReference type="Pfam" id="PF00094">
    <property type="entry name" value="VWD"/>
    <property type="match status" value="1"/>
</dbReference>
<feature type="domain" description="VWFD" evidence="2">
    <location>
        <begin position="1"/>
        <end position="46"/>
    </location>
</feature>
<sequence>MFGDPHITTLDGVNYTFNGLGDFLLVQAQDGNSSFQLQGRTAQTASAQATNFVAFAAQYRSSSLGPVTVREGCLGPPAFHPQAFHLQPDIEAQEKEEEKEGEAGQEGERSHSTLAAVPESSELRGEPSADSPSWESGLSSWPPFSLLHGGALWVSAPGEGGGSARLEGVWQVCVWDLASLQLPPCVPGPETVSAPGVFLSRSGHEVSASFDGSATVSVTALSSILHASASLPQEYWNLTEGLLGEGGSDLPLWLCGSRRSIPEGFPFPASLEQNPRGTERA</sequence>
<evidence type="ECO:0000313" key="4">
    <source>
        <dbReference type="Proteomes" id="UP001266305"/>
    </source>
</evidence>
<evidence type="ECO:0000256" key="1">
    <source>
        <dbReference type="SAM" id="MobiDB-lite"/>
    </source>
</evidence>